<keyword evidence="1" id="KW-0805">Transcription regulation</keyword>
<dbReference type="PRINTS" id="PR00455">
    <property type="entry name" value="HTHTETR"/>
</dbReference>
<feature type="DNA-binding region" description="H-T-H motif" evidence="4">
    <location>
        <begin position="40"/>
        <end position="59"/>
    </location>
</feature>
<dbReference type="Proteomes" id="UP000460318">
    <property type="component" value="Unassembled WGS sequence"/>
</dbReference>
<dbReference type="InterPro" id="IPR001647">
    <property type="entry name" value="HTH_TetR"/>
</dbReference>
<organism evidence="6 7">
    <name type="scientific">Paenibacillus dendrobii</name>
    <dbReference type="NCBI Taxonomy" id="2691084"/>
    <lineage>
        <taxon>Bacteria</taxon>
        <taxon>Bacillati</taxon>
        <taxon>Bacillota</taxon>
        <taxon>Bacilli</taxon>
        <taxon>Bacillales</taxon>
        <taxon>Paenibacillaceae</taxon>
        <taxon>Paenibacillus</taxon>
    </lineage>
</organism>
<evidence type="ECO:0000256" key="4">
    <source>
        <dbReference type="PROSITE-ProRule" id="PRU00335"/>
    </source>
</evidence>
<evidence type="ECO:0000256" key="3">
    <source>
        <dbReference type="ARBA" id="ARBA00023163"/>
    </source>
</evidence>
<dbReference type="GO" id="GO:0003700">
    <property type="term" value="F:DNA-binding transcription factor activity"/>
    <property type="evidence" value="ECO:0007669"/>
    <property type="project" value="TreeGrafter"/>
</dbReference>
<dbReference type="PANTHER" id="PTHR30055">
    <property type="entry name" value="HTH-TYPE TRANSCRIPTIONAL REGULATOR RUTR"/>
    <property type="match status" value="1"/>
</dbReference>
<dbReference type="EMBL" id="WUBI01000001">
    <property type="protein sequence ID" value="MWV43027.1"/>
    <property type="molecule type" value="Genomic_DNA"/>
</dbReference>
<dbReference type="Pfam" id="PF00440">
    <property type="entry name" value="TetR_N"/>
    <property type="match status" value="1"/>
</dbReference>
<evidence type="ECO:0000313" key="7">
    <source>
        <dbReference type="Proteomes" id="UP000460318"/>
    </source>
</evidence>
<reference evidence="6 7" key="1">
    <citation type="submission" date="2019-12" db="EMBL/GenBank/DDBJ databases">
        <title>Paenibacillus sp. nov., an endophytic bacterium isolated from the stem of Dendrobium.</title>
        <authorList>
            <person name="Zhao R."/>
        </authorList>
    </citation>
    <scope>NUCLEOTIDE SEQUENCE [LARGE SCALE GENOMIC DNA]</scope>
    <source>
        <strain evidence="6 7">HJL G12</strain>
    </source>
</reference>
<gene>
    <name evidence="6" type="ORF">GRF59_05240</name>
</gene>
<dbReference type="RefSeq" id="WP_160496577.1">
    <property type="nucleotide sequence ID" value="NZ_WUBI01000001.1"/>
</dbReference>
<name>A0A7X3LFI0_9BACL</name>
<dbReference type="GO" id="GO:0000976">
    <property type="term" value="F:transcription cis-regulatory region binding"/>
    <property type="evidence" value="ECO:0007669"/>
    <property type="project" value="TreeGrafter"/>
</dbReference>
<keyword evidence="3" id="KW-0804">Transcription</keyword>
<evidence type="ECO:0000259" key="5">
    <source>
        <dbReference type="PROSITE" id="PS50977"/>
    </source>
</evidence>
<feature type="domain" description="HTH tetR-type" evidence="5">
    <location>
        <begin position="17"/>
        <end position="77"/>
    </location>
</feature>
<dbReference type="PANTHER" id="PTHR30055:SF234">
    <property type="entry name" value="HTH-TYPE TRANSCRIPTIONAL REGULATOR BETI"/>
    <property type="match status" value="1"/>
</dbReference>
<dbReference type="AlphaFoldDB" id="A0A7X3LFI0"/>
<evidence type="ECO:0000256" key="2">
    <source>
        <dbReference type="ARBA" id="ARBA00023125"/>
    </source>
</evidence>
<dbReference type="InterPro" id="IPR009057">
    <property type="entry name" value="Homeodomain-like_sf"/>
</dbReference>
<dbReference type="InterPro" id="IPR050109">
    <property type="entry name" value="HTH-type_TetR-like_transc_reg"/>
</dbReference>
<accession>A0A7X3LFI0</accession>
<sequence length="203" mass="22878">MSLDNRPKLGLRERKKMKTRASIQHHALQLFRVQGYNATTIEQISEAAEVSPSTFFRYFPTKEALILEDEYDSVLIRAFQELPSGLNPLQALRETVKSGLSSISKEEREAIRERTELAFSVPELRAAFVNQLTATITMIAELVEDRYDYERNDFHVLIFAGSVIGATLSVQIYCANNRDADFVELIDAALADIEAGLPLPKRA</sequence>
<dbReference type="PROSITE" id="PS50977">
    <property type="entry name" value="HTH_TETR_2"/>
    <property type="match status" value="1"/>
</dbReference>
<keyword evidence="7" id="KW-1185">Reference proteome</keyword>
<dbReference type="Pfam" id="PF17754">
    <property type="entry name" value="TetR_C_14"/>
    <property type="match status" value="1"/>
</dbReference>
<evidence type="ECO:0000313" key="6">
    <source>
        <dbReference type="EMBL" id="MWV43027.1"/>
    </source>
</evidence>
<keyword evidence="2 4" id="KW-0238">DNA-binding</keyword>
<dbReference type="SUPFAM" id="SSF46689">
    <property type="entry name" value="Homeodomain-like"/>
    <property type="match status" value="1"/>
</dbReference>
<dbReference type="Gene3D" id="1.10.357.10">
    <property type="entry name" value="Tetracycline Repressor, domain 2"/>
    <property type="match status" value="1"/>
</dbReference>
<comment type="caution">
    <text evidence="6">The sequence shown here is derived from an EMBL/GenBank/DDBJ whole genome shotgun (WGS) entry which is preliminary data.</text>
</comment>
<dbReference type="InterPro" id="IPR041347">
    <property type="entry name" value="MftR_C"/>
</dbReference>
<dbReference type="Gene3D" id="1.10.10.60">
    <property type="entry name" value="Homeodomain-like"/>
    <property type="match status" value="1"/>
</dbReference>
<protein>
    <submittedName>
        <fullName evidence="6">TetR family transcriptional regulator</fullName>
    </submittedName>
</protein>
<evidence type="ECO:0000256" key="1">
    <source>
        <dbReference type="ARBA" id="ARBA00023015"/>
    </source>
</evidence>
<proteinExistence type="predicted"/>